<dbReference type="Proteomes" id="UP000318626">
    <property type="component" value="Chromosome"/>
</dbReference>
<dbReference type="EMBL" id="CP036289">
    <property type="protein sequence ID" value="QDU74542.1"/>
    <property type="molecule type" value="Genomic_DNA"/>
</dbReference>
<evidence type="ECO:0000313" key="2">
    <source>
        <dbReference type="Proteomes" id="UP000318626"/>
    </source>
</evidence>
<organism evidence="1 2">
    <name type="scientific">Bremerella volcania</name>
    <dbReference type="NCBI Taxonomy" id="2527984"/>
    <lineage>
        <taxon>Bacteria</taxon>
        <taxon>Pseudomonadati</taxon>
        <taxon>Planctomycetota</taxon>
        <taxon>Planctomycetia</taxon>
        <taxon>Pirellulales</taxon>
        <taxon>Pirellulaceae</taxon>
        <taxon>Bremerella</taxon>
    </lineage>
</organism>
<sequence>MLPVMLNSVRIDTLSPGVDTSIHIKFEAGEPVLERVRGRLRGNAWATKCYGGPPLLRRLAARKPAYLA</sequence>
<protein>
    <submittedName>
        <fullName evidence="1">Uncharacterized protein</fullName>
    </submittedName>
</protein>
<name>A0A518C5Q9_9BACT</name>
<evidence type="ECO:0000313" key="1">
    <source>
        <dbReference type="EMBL" id="QDU74542.1"/>
    </source>
</evidence>
<dbReference type="AlphaFoldDB" id="A0A518C5Q9"/>
<accession>A0A518C5Q9</accession>
<reference evidence="2" key="1">
    <citation type="submission" date="2019-02" db="EMBL/GenBank/DDBJ databases">
        <title>Deep-cultivation of Planctomycetes and their phenomic and genomic characterization uncovers novel biology.</title>
        <authorList>
            <person name="Wiegand S."/>
            <person name="Jogler M."/>
            <person name="Boedeker C."/>
            <person name="Pinto D."/>
            <person name="Vollmers J."/>
            <person name="Rivas-Marin E."/>
            <person name="Kohn T."/>
            <person name="Peeters S.H."/>
            <person name="Heuer A."/>
            <person name="Rast P."/>
            <person name="Oberbeckmann S."/>
            <person name="Bunk B."/>
            <person name="Jeske O."/>
            <person name="Meyerdierks A."/>
            <person name="Storesund J.E."/>
            <person name="Kallscheuer N."/>
            <person name="Luecker S."/>
            <person name="Lage O.M."/>
            <person name="Pohl T."/>
            <person name="Merkel B.J."/>
            <person name="Hornburger P."/>
            <person name="Mueller R.-W."/>
            <person name="Bruemmer F."/>
            <person name="Labrenz M."/>
            <person name="Spormann A.M."/>
            <person name="Op den Camp H."/>
            <person name="Overmann J."/>
            <person name="Amann R."/>
            <person name="Jetten M.S.M."/>
            <person name="Mascher T."/>
            <person name="Medema M.H."/>
            <person name="Devos D.P."/>
            <person name="Kaster A.-K."/>
            <person name="Ovreas L."/>
            <person name="Rohde M."/>
            <person name="Galperin M.Y."/>
            <person name="Jogler C."/>
        </authorList>
    </citation>
    <scope>NUCLEOTIDE SEQUENCE [LARGE SCALE GENOMIC DNA]</scope>
    <source>
        <strain evidence="2">Pan97</strain>
    </source>
</reference>
<gene>
    <name evidence="1" type="ORF">Pan97_15510</name>
</gene>
<dbReference type="KEGG" id="bvo:Pan97_15510"/>
<keyword evidence="2" id="KW-1185">Reference proteome</keyword>
<proteinExistence type="predicted"/>